<evidence type="ECO:0000256" key="4">
    <source>
        <dbReference type="ARBA" id="ARBA00022989"/>
    </source>
</evidence>
<comment type="pathway">
    <text evidence="2">Mycotoxin biosynthesis.</text>
</comment>
<keyword evidence="3 9" id="KW-0812">Transmembrane</keyword>
<evidence type="ECO:0000256" key="7">
    <source>
        <dbReference type="ARBA" id="ARBA00023180"/>
    </source>
</evidence>
<evidence type="ECO:0000313" key="10">
    <source>
        <dbReference type="EMBL" id="AEO68689.1"/>
    </source>
</evidence>
<evidence type="ECO:0000256" key="6">
    <source>
        <dbReference type="ARBA" id="ARBA00023136"/>
    </source>
</evidence>
<dbReference type="HOGENOM" id="CLU_1200523_0_0_1"/>
<feature type="transmembrane region" description="Helical" evidence="9">
    <location>
        <begin position="12"/>
        <end position="31"/>
    </location>
</feature>
<evidence type="ECO:0000256" key="3">
    <source>
        <dbReference type="ARBA" id="ARBA00022692"/>
    </source>
</evidence>
<dbReference type="AlphaFoldDB" id="G2R9E8"/>
<dbReference type="GO" id="GO:0016020">
    <property type="term" value="C:membrane"/>
    <property type="evidence" value="ECO:0007669"/>
    <property type="project" value="UniProtKB-SubCell"/>
</dbReference>
<gene>
    <name evidence="10" type="ORF">THITE_2130405</name>
</gene>
<evidence type="ECO:0000256" key="8">
    <source>
        <dbReference type="ARBA" id="ARBA00035112"/>
    </source>
</evidence>
<dbReference type="PANTHER" id="PTHR33365:SF4">
    <property type="entry name" value="CYCLOCHLOROTINE BIOSYNTHESIS PROTEIN O"/>
    <property type="match status" value="1"/>
</dbReference>
<keyword evidence="6 9" id="KW-0472">Membrane</keyword>
<dbReference type="OrthoDB" id="3687641at2759"/>
<accession>G2R9E8</accession>
<evidence type="ECO:0000256" key="2">
    <source>
        <dbReference type="ARBA" id="ARBA00004685"/>
    </source>
</evidence>
<dbReference type="GeneID" id="11524178"/>
<organism evidence="10 11">
    <name type="scientific">Thermothielavioides terrestris (strain ATCC 38088 / NRRL 8126)</name>
    <name type="common">Thielavia terrestris</name>
    <dbReference type="NCBI Taxonomy" id="578455"/>
    <lineage>
        <taxon>Eukaryota</taxon>
        <taxon>Fungi</taxon>
        <taxon>Dikarya</taxon>
        <taxon>Ascomycota</taxon>
        <taxon>Pezizomycotina</taxon>
        <taxon>Sordariomycetes</taxon>
        <taxon>Sordariomycetidae</taxon>
        <taxon>Sordariales</taxon>
        <taxon>Chaetomiaceae</taxon>
        <taxon>Thermothielavioides</taxon>
        <taxon>Thermothielavioides terrestris</taxon>
    </lineage>
</organism>
<sequence length="231" mass="25280">MATPKQLPCHIYFLAVLLSTVFALVIAPSLLPDRLKLQGGFWTSLNPPSHAQCPQNSLGLHLQTFTYHRGEAAGDHMSLIGQARAILNESAGNEFVRLREHGAQPKRYGVSMFHQLHCLDLLRSAVYGDTAAHVHIKKREAGDKMEHLDHCFQYLAQAILCAADDTIEPPFVAETSQGTKVLVIDGDGVAHQCREFGAVYRAIVHSQAQPIMVGRNLTPGDSLRGILNLGS</sequence>
<evidence type="ECO:0000256" key="1">
    <source>
        <dbReference type="ARBA" id="ARBA00004167"/>
    </source>
</evidence>
<evidence type="ECO:0000313" key="11">
    <source>
        <dbReference type="Proteomes" id="UP000008181"/>
    </source>
</evidence>
<keyword evidence="7" id="KW-0325">Glycoprotein</keyword>
<comment type="similarity">
    <text evidence="8">Belongs to the ustYa family.</text>
</comment>
<dbReference type="RefSeq" id="XP_003655025.1">
    <property type="nucleotide sequence ID" value="XM_003654977.1"/>
</dbReference>
<dbReference type="PANTHER" id="PTHR33365">
    <property type="entry name" value="YALI0B05434P"/>
    <property type="match status" value="1"/>
</dbReference>
<keyword evidence="4 9" id="KW-1133">Transmembrane helix</keyword>
<keyword evidence="11" id="KW-1185">Reference proteome</keyword>
<dbReference type="Proteomes" id="UP000008181">
    <property type="component" value="Chromosome 4"/>
</dbReference>
<dbReference type="eggNOG" id="ENOG502SNF2">
    <property type="taxonomic scope" value="Eukaryota"/>
</dbReference>
<evidence type="ECO:0000256" key="9">
    <source>
        <dbReference type="SAM" id="Phobius"/>
    </source>
</evidence>
<dbReference type="EMBL" id="CP003012">
    <property type="protein sequence ID" value="AEO68689.1"/>
    <property type="molecule type" value="Genomic_DNA"/>
</dbReference>
<proteinExistence type="inferred from homology"/>
<comment type="subcellular location">
    <subcellularLocation>
        <location evidence="1">Membrane</location>
        <topology evidence="1">Single-pass membrane protein</topology>
    </subcellularLocation>
</comment>
<evidence type="ECO:0000256" key="5">
    <source>
        <dbReference type="ARBA" id="ARBA00023026"/>
    </source>
</evidence>
<dbReference type="KEGG" id="ttt:THITE_2130405"/>
<dbReference type="Pfam" id="PF11807">
    <property type="entry name" value="UstYa"/>
    <property type="match status" value="1"/>
</dbReference>
<name>G2R9E8_THETT</name>
<protein>
    <submittedName>
        <fullName evidence="10">Uncharacterized protein</fullName>
    </submittedName>
</protein>
<dbReference type="InterPro" id="IPR021765">
    <property type="entry name" value="UstYa-like"/>
</dbReference>
<keyword evidence="5" id="KW-0843">Virulence</keyword>
<dbReference type="GO" id="GO:0043386">
    <property type="term" value="P:mycotoxin biosynthetic process"/>
    <property type="evidence" value="ECO:0007669"/>
    <property type="project" value="InterPro"/>
</dbReference>
<reference evidence="10 11" key="1">
    <citation type="journal article" date="2011" name="Nat. Biotechnol.">
        <title>Comparative genomic analysis of the thermophilic biomass-degrading fungi Myceliophthora thermophila and Thielavia terrestris.</title>
        <authorList>
            <person name="Berka R.M."/>
            <person name="Grigoriev I.V."/>
            <person name="Otillar R."/>
            <person name="Salamov A."/>
            <person name="Grimwood J."/>
            <person name="Reid I."/>
            <person name="Ishmael N."/>
            <person name="John T."/>
            <person name="Darmond C."/>
            <person name="Moisan M.-C."/>
            <person name="Henrissat B."/>
            <person name="Coutinho P.M."/>
            <person name="Lombard V."/>
            <person name="Natvig D.O."/>
            <person name="Lindquist E."/>
            <person name="Schmutz J."/>
            <person name="Lucas S."/>
            <person name="Harris P."/>
            <person name="Powlowski J."/>
            <person name="Bellemare A."/>
            <person name="Taylor D."/>
            <person name="Butler G."/>
            <person name="de Vries R.P."/>
            <person name="Allijn I.E."/>
            <person name="van den Brink J."/>
            <person name="Ushinsky S."/>
            <person name="Storms R."/>
            <person name="Powell A.J."/>
            <person name="Paulsen I.T."/>
            <person name="Elbourne L.D.H."/>
            <person name="Baker S.E."/>
            <person name="Magnuson J."/>
            <person name="LaBoissiere S."/>
            <person name="Clutterbuck A.J."/>
            <person name="Martinez D."/>
            <person name="Wogulis M."/>
            <person name="de Leon A.L."/>
            <person name="Rey M.W."/>
            <person name="Tsang A."/>
        </authorList>
    </citation>
    <scope>NUCLEOTIDE SEQUENCE [LARGE SCALE GENOMIC DNA]</scope>
    <source>
        <strain evidence="11">ATCC 38088 / NRRL 8126</strain>
    </source>
</reference>